<sequence>MNEPCYSEAALMRRVAAIEAMGCGIGGNDGDLSLSCFHDRRYYGHTAGVRAEGFRPDPLQGKG</sequence>
<name>A0A1G5ZZC4_9HYPH</name>
<gene>
    <name evidence="1" type="ORF">SAMN02927914_06847</name>
</gene>
<dbReference type="OrthoDB" id="9803142at2"/>
<evidence type="ECO:0000313" key="2">
    <source>
        <dbReference type="Proteomes" id="UP000198588"/>
    </source>
</evidence>
<dbReference type="AlphaFoldDB" id="A0A1G5ZZC4"/>
<dbReference type="EMBL" id="FMXM01000093">
    <property type="protein sequence ID" value="SDB00081.1"/>
    <property type="molecule type" value="Genomic_DNA"/>
</dbReference>
<feature type="non-terminal residue" evidence="1">
    <location>
        <position position="63"/>
    </location>
</feature>
<protein>
    <submittedName>
        <fullName evidence="1">Uncharacterized protein</fullName>
    </submittedName>
</protein>
<reference evidence="1 2" key="1">
    <citation type="submission" date="2016-10" db="EMBL/GenBank/DDBJ databases">
        <authorList>
            <person name="de Groot N.N."/>
        </authorList>
    </citation>
    <scope>NUCLEOTIDE SEQUENCE [LARGE SCALE GENOMIC DNA]</scope>
    <source>
        <strain evidence="1 2">CGMCC 1.12097</strain>
    </source>
</reference>
<accession>A0A1G5ZZC4</accession>
<dbReference type="Proteomes" id="UP000198588">
    <property type="component" value="Unassembled WGS sequence"/>
</dbReference>
<proteinExistence type="predicted"/>
<evidence type="ECO:0000313" key="1">
    <source>
        <dbReference type="EMBL" id="SDB00081.1"/>
    </source>
</evidence>
<dbReference type="RefSeq" id="WP_143019603.1">
    <property type="nucleotide sequence ID" value="NZ_FMXM01000093.1"/>
</dbReference>
<organism evidence="1 2">
    <name type="scientific">Mesorhizobium qingshengii</name>
    <dbReference type="NCBI Taxonomy" id="1165689"/>
    <lineage>
        <taxon>Bacteria</taxon>
        <taxon>Pseudomonadati</taxon>
        <taxon>Pseudomonadota</taxon>
        <taxon>Alphaproteobacteria</taxon>
        <taxon>Hyphomicrobiales</taxon>
        <taxon>Phyllobacteriaceae</taxon>
        <taxon>Mesorhizobium</taxon>
    </lineage>
</organism>